<feature type="domain" description="DUF8159" evidence="2">
    <location>
        <begin position="136"/>
        <end position="217"/>
    </location>
</feature>
<keyword evidence="1" id="KW-0812">Transmembrane</keyword>
<organism evidence="3 4">
    <name type="scientific">Halogeometricum rufum</name>
    <dbReference type="NCBI Taxonomy" id="553469"/>
    <lineage>
        <taxon>Archaea</taxon>
        <taxon>Methanobacteriati</taxon>
        <taxon>Methanobacteriota</taxon>
        <taxon>Stenosarchaea group</taxon>
        <taxon>Halobacteria</taxon>
        <taxon>Halobacteriales</taxon>
        <taxon>Haloferacaceae</taxon>
        <taxon>Halogeometricum</taxon>
    </lineage>
</organism>
<keyword evidence="1" id="KW-0472">Membrane</keyword>
<sequence>MSGSDRDEYGYTEWICTNCGRSAPKNNPPCDRCGNMQFEQVEVRASDFDDEVTAASTVDILRENAGVAVAAAAVLSVVVVAMLASAGVFVVSDPFGLGIRFGAVEAVSPNDDGTLTAAELHGRVAAEYGGSSMRWYGRGLELSYRSDATTTGTLAEEVSTVAVWYAQYVGDGGDADSLELTVRTGDGRARVTIDRADAAAFAAGDITESEYRSRIFQSG</sequence>
<dbReference type="EMBL" id="FOYT01000004">
    <property type="protein sequence ID" value="SFR70024.1"/>
    <property type="molecule type" value="Genomic_DNA"/>
</dbReference>
<accession>A0A1I6ITF5</accession>
<feature type="transmembrane region" description="Helical" evidence="1">
    <location>
        <begin position="67"/>
        <end position="91"/>
    </location>
</feature>
<protein>
    <recommendedName>
        <fullName evidence="2">DUF8159 domain-containing protein</fullName>
    </recommendedName>
</protein>
<reference evidence="4" key="1">
    <citation type="submission" date="2016-10" db="EMBL/GenBank/DDBJ databases">
        <authorList>
            <person name="Varghese N."/>
            <person name="Submissions S."/>
        </authorList>
    </citation>
    <scope>NUCLEOTIDE SEQUENCE [LARGE SCALE GENOMIC DNA]</scope>
    <source>
        <strain evidence="4">CGMCC 1.7736</strain>
    </source>
</reference>
<dbReference type="OrthoDB" id="262791at2157"/>
<dbReference type="Pfam" id="PF26490">
    <property type="entry name" value="DUF8159"/>
    <property type="match status" value="1"/>
</dbReference>
<evidence type="ECO:0000313" key="3">
    <source>
        <dbReference type="EMBL" id="SFR70024.1"/>
    </source>
</evidence>
<dbReference type="AlphaFoldDB" id="A0A1I6ITF5"/>
<evidence type="ECO:0000256" key="1">
    <source>
        <dbReference type="SAM" id="Phobius"/>
    </source>
</evidence>
<dbReference type="RefSeq" id="WP_089810418.1">
    <property type="nucleotide sequence ID" value="NZ_FOYT01000004.1"/>
</dbReference>
<keyword evidence="4" id="KW-1185">Reference proteome</keyword>
<dbReference type="Proteomes" id="UP000198531">
    <property type="component" value="Unassembled WGS sequence"/>
</dbReference>
<name>A0A1I6ITF5_9EURY</name>
<keyword evidence="1" id="KW-1133">Transmembrane helix</keyword>
<proteinExistence type="predicted"/>
<evidence type="ECO:0000313" key="4">
    <source>
        <dbReference type="Proteomes" id="UP000198531"/>
    </source>
</evidence>
<evidence type="ECO:0000259" key="2">
    <source>
        <dbReference type="Pfam" id="PF26490"/>
    </source>
</evidence>
<dbReference type="InterPro" id="IPR058473">
    <property type="entry name" value="DUF8159"/>
</dbReference>
<gene>
    <name evidence="3" type="ORF">SAMN04487947_3716</name>
</gene>